<proteinExistence type="predicted"/>
<name>A0A2P5BT28_PARAD</name>
<gene>
    <name evidence="1" type="ORF">PanWU01x14_213380</name>
</gene>
<evidence type="ECO:0000313" key="2">
    <source>
        <dbReference type="Proteomes" id="UP000237105"/>
    </source>
</evidence>
<keyword evidence="2" id="KW-1185">Reference proteome</keyword>
<evidence type="ECO:0000313" key="1">
    <source>
        <dbReference type="EMBL" id="PON51925.1"/>
    </source>
</evidence>
<dbReference type="AlphaFoldDB" id="A0A2P5BT28"/>
<sequence length="103" mass="12197">MPPKYRGRSKEVHSKKSKQWNNFWKSNYSTFKSQNMDKIDAEVIYLVFYKLEEKANYGDVVEVSGDPKREEVRYGEGDLQPETDVMKERELHSRVDAHLIDII</sequence>
<comment type="caution">
    <text evidence="1">The sequence shown here is derived from an EMBL/GenBank/DDBJ whole genome shotgun (WGS) entry which is preliminary data.</text>
</comment>
<dbReference type="EMBL" id="JXTB01000227">
    <property type="protein sequence ID" value="PON51925.1"/>
    <property type="molecule type" value="Genomic_DNA"/>
</dbReference>
<accession>A0A2P5BT28</accession>
<organism evidence="1 2">
    <name type="scientific">Parasponia andersonii</name>
    <name type="common">Sponia andersonii</name>
    <dbReference type="NCBI Taxonomy" id="3476"/>
    <lineage>
        <taxon>Eukaryota</taxon>
        <taxon>Viridiplantae</taxon>
        <taxon>Streptophyta</taxon>
        <taxon>Embryophyta</taxon>
        <taxon>Tracheophyta</taxon>
        <taxon>Spermatophyta</taxon>
        <taxon>Magnoliopsida</taxon>
        <taxon>eudicotyledons</taxon>
        <taxon>Gunneridae</taxon>
        <taxon>Pentapetalae</taxon>
        <taxon>rosids</taxon>
        <taxon>fabids</taxon>
        <taxon>Rosales</taxon>
        <taxon>Cannabaceae</taxon>
        <taxon>Parasponia</taxon>
    </lineage>
</organism>
<protein>
    <submittedName>
        <fullName evidence="1">Uncharacterized protein</fullName>
    </submittedName>
</protein>
<reference evidence="2" key="1">
    <citation type="submission" date="2016-06" db="EMBL/GenBank/DDBJ databases">
        <title>Parallel loss of symbiosis genes in relatives of nitrogen-fixing non-legume Parasponia.</title>
        <authorList>
            <person name="Van Velzen R."/>
            <person name="Holmer R."/>
            <person name="Bu F."/>
            <person name="Rutten L."/>
            <person name="Van Zeijl A."/>
            <person name="Liu W."/>
            <person name="Santuari L."/>
            <person name="Cao Q."/>
            <person name="Sharma T."/>
            <person name="Shen D."/>
            <person name="Roswanjaya Y."/>
            <person name="Wardhani T."/>
            <person name="Kalhor M.S."/>
            <person name="Jansen J."/>
            <person name="Van den Hoogen J."/>
            <person name="Gungor B."/>
            <person name="Hartog M."/>
            <person name="Hontelez J."/>
            <person name="Verver J."/>
            <person name="Yang W.-C."/>
            <person name="Schijlen E."/>
            <person name="Repin R."/>
            <person name="Schilthuizen M."/>
            <person name="Schranz E."/>
            <person name="Heidstra R."/>
            <person name="Miyata K."/>
            <person name="Fedorova E."/>
            <person name="Kohlen W."/>
            <person name="Bisseling T."/>
            <person name="Smit S."/>
            <person name="Geurts R."/>
        </authorList>
    </citation>
    <scope>NUCLEOTIDE SEQUENCE [LARGE SCALE GENOMIC DNA]</scope>
    <source>
        <strain evidence="2">cv. WU1-14</strain>
    </source>
</reference>
<dbReference type="Proteomes" id="UP000237105">
    <property type="component" value="Unassembled WGS sequence"/>
</dbReference>
<dbReference type="OrthoDB" id="10514682at2759"/>